<dbReference type="GO" id="GO:0005776">
    <property type="term" value="C:autophagosome"/>
    <property type="evidence" value="ECO:0007669"/>
    <property type="project" value="TreeGrafter"/>
</dbReference>
<reference evidence="2" key="1">
    <citation type="submission" date="2023-10" db="EMBL/GenBank/DDBJ databases">
        <authorList>
            <person name="Domelevo Entfellner J.-B."/>
        </authorList>
    </citation>
    <scope>NUCLEOTIDE SEQUENCE</scope>
</reference>
<feature type="region of interest" description="Disordered" evidence="1">
    <location>
        <begin position="196"/>
        <end position="217"/>
    </location>
</feature>
<organism evidence="2 3">
    <name type="scientific">Sphenostylis stenocarpa</name>
    <dbReference type="NCBI Taxonomy" id="92480"/>
    <lineage>
        <taxon>Eukaryota</taxon>
        <taxon>Viridiplantae</taxon>
        <taxon>Streptophyta</taxon>
        <taxon>Embryophyta</taxon>
        <taxon>Tracheophyta</taxon>
        <taxon>Spermatophyta</taxon>
        <taxon>Magnoliopsida</taxon>
        <taxon>eudicotyledons</taxon>
        <taxon>Gunneridae</taxon>
        <taxon>Pentapetalae</taxon>
        <taxon>rosids</taxon>
        <taxon>fabids</taxon>
        <taxon>Fabales</taxon>
        <taxon>Fabaceae</taxon>
        <taxon>Papilionoideae</taxon>
        <taxon>50 kb inversion clade</taxon>
        <taxon>NPAAA clade</taxon>
        <taxon>indigoferoid/millettioid clade</taxon>
        <taxon>Phaseoleae</taxon>
        <taxon>Sphenostylis</taxon>
    </lineage>
</organism>
<dbReference type="GO" id="GO:0006950">
    <property type="term" value="P:response to stress"/>
    <property type="evidence" value="ECO:0007669"/>
    <property type="project" value="TreeGrafter"/>
</dbReference>
<dbReference type="PANTHER" id="PTHR34659">
    <property type="entry name" value="BNAA05G11610D PROTEIN"/>
    <property type="match status" value="1"/>
</dbReference>
<dbReference type="Gramene" id="rna-AYBTSS11_LOCUS31039">
    <property type="protein sequence ID" value="CAJ1978838.1"/>
    <property type="gene ID" value="gene-AYBTSS11_LOCUS31039"/>
</dbReference>
<gene>
    <name evidence="2" type="ORF">AYBTSS11_LOCUS31039</name>
</gene>
<evidence type="ECO:0000256" key="1">
    <source>
        <dbReference type="SAM" id="MobiDB-lite"/>
    </source>
</evidence>
<name>A0AA86W612_9FABA</name>
<dbReference type="InterPro" id="IPR053273">
    <property type="entry name" value="CST_Regulator"/>
</dbReference>
<feature type="region of interest" description="Disordered" evidence="1">
    <location>
        <begin position="298"/>
        <end position="373"/>
    </location>
</feature>
<dbReference type="Proteomes" id="UP001189624">
    <property type="component" value="Chromosome 11"/>
</dbReference>
<proteinExistence type="predicted"/>
<protein>
    <submittedName>
        <fullName evidence="2">Uncharacterized protein</fullName>
    </submittedName>
</protein>
<dbReference type="PANTHER" id="PTHR34659:SF13">
    <property type="entry name" value="SMP-LTD DOMAIN-CONTAINING PROTEIN"/>
    <property type="match status" value="1"/>
</dbReference>
<accession>A0AA86W612</accession>
<sequence length="373" mass="42065">MVTMDVKGITWVENMYLKLENMFLEVEDVMYQDTVKYIEDQMQAVGESVKKLYSDIMGDLLPPDEKVGIALPIDKYADAGLCKKPFQVCKERHVKNYTKQTTEDSRIDHGVNKFATLATPYDDTSKANASIMSSLRSSVKEHNFSSPSRRFVGRMNVKSNLHIDEYPVNKKMAATKIINEFTLSGTDACMTSQSCETSNKGQNQNHGISISKPASSEVETLSSETDCSNEIENDTTTQFPNFLVLDKSTGEKQIDTISSSRVSFEEPVEQGNETMQLDHLQLEEACVMVNRDQIQLPPKAGGNYLNTNKKKSRRPFSLSKKSARKQEYKELAAWHQSSENAKGDCMENFDPTLSQDEKKSLLPSMSEPEWELL</sequence>
<dbReference type="GO" id="GO:0061908">
    <property type="term" value="C:phagophore"/>
    <property type="evidence" value="ECO:0007669"/>
    <property type="project" value="TreeGrafter"/>
</dbReference>
<dbReference type="AlphaFoldDB" id="A0AA86W612"/>
<keyword evidence="3" id="KW-1185">Reference proteome</keyword>
<evidence type="ECO:0000313" key="3">
    <source>
        <dbReference type="Proteomes" id="UP001189624"/>
    </source>
</evidence>
<evidence type="ECO:0000313" key="2">
    <source>
        <dbReference type="EMBL" id="CAJ1978838.1"/>
    </source>
</evidence>
<dbReference type="EMBL" id="OY731408">
    <property type="protein sequence ID" value="CAJ1978838.1"/>
    <property type="molecule type" value="Genomic_DNA"/>
</dbReference>